<gene>
    <name evidence="13" type="ORF">TSPGSL018_23690</name>
    <name evidence="12" type="ORF">TSPGSL018_5491</name>
</gene>
<evidence type="ECO:0000256" key="6">
    <source>
        <dbReference type="ARBA" id="ARBA00022968"/>
    </source>
</evidence>
<keyword evidence="5" id="KW-0812">Transmembrane</keyword>
<feature type="compositionally biased region" description="Polar residues" evidence="11">
    <location>
        <begin position="105"/>
        <end position="116"/>
    </location>
</feature>
<keyword evidence="3 13" id="KW-0328">Glycosyltransferase</keyword>
<sequence>MHIRLPEASKATVAASAVAAACLVLLAIQTASPSSSLFIPRRMRIPSALRPGAEPLSDTRMAPGNPEAAPSGSKSIWHEAADLTIRIQAFRSRAGQSAGLHAEPSNATPSADSGQASPPLAEKPARTQPPLGRTQPKQRQNQKKLPSKCIRHIKDLWKVYKKKVDRDVFVTRDMMPKLSLKERYSNSSIHILPETAEAAMQPFNFDRCAVVGNSGHLKLTRYGTAIDLFDVVLRTNQAPTKGYAKHVGTKTTIRLINRSIANTYVRAIASHIRKLRSSAKAKAGDSGPHTLQKFDANGTDGRPRRRLAQTDGERGEATRMDLEPQQDVMNYPIETNVTMVLLTEARGRTSETRNFHRAMHNFRPDVNILALSGKSRRASEELLLGWVARQKVCTGRDTGKRNENRGTTGLLAVATMLHLCKDVVLFGFGRPKNGTKVANYHYYSGLRSRSWSSKSSSVHNFAGEASVIRNLRNEHLLQMCTEDSPRTCGLPLWKVKELAEKHNATYVKRHGMYILPEHIPIEDAKETSDSRSLSVSNEEILEQERWEEEENRRAATDVGGEPGGDDQDNDDPDDGDNQ</sequence>
<feature type="compositionally biased region" description="Acidic residues" evidence="11">
    <location>
        <begin position="539"/>
        <end position="549"/>
    </location>
</feature>
<dbReference type="PANTHER" id="PTHR11987">
    <property type="entry name" value="ALPHA-2,8-SIALYLTRANSFERASE"/>
    <property type="match status" value="1"/>
</dbReference>
<keyword evidence="9" id="KW-0472">Membrane</keyword>
<feature type="compositionally biased region" description="Acidic residues" evidence="11">
    <location>
        <begin position="563"/>
        <end position="578"/>
    </location>
</feature>
<evidence type="ECO:0000256" key="2">
    <source>
        <dbReference type="ARBA" id="ARBA00006003"/>
    </source>
</evidence>
<organism evidence="13">
    <name type="scientific">Tetraselmis sp. GSL018</name>
    <dbReference type="NCBI Taxonomy" id="582737"/>
    <lineage>
        <taxon>Eukaryota</taxon>
        <taxon>Viridiplantae</taxon>
        <taxon>Chlorophyta</taxon>
        <taxon>core chlorophytes</taxon>
        <taxon>Chlorodendrophyceae</taxon>
        <taxon>Chlorodendrales</taxon>
        <taxon>Chlorodendraceae</taxon>
        <taxon>Tetraselmis</taxon>
    </lineage>
</organism>
<dbReference type="InterPro" id="IPR038578">
    <property type="entry name" value="GT29-like_sf"/>
</dbReference>
<evidence type="ECO:0000256" key="4">
    <source>
        <dbReference type="ARBA" id="ARBA00022679"/>
    </source>
</evidence>
<evidence type="ECO:0000256" key="7">
    <source>
        <dbReference type="ARBA" id="ARBA00022989"/>
    </source>
</evidence>
<dbReference type="GO" id="GO:0008373">
    <property type="term" value="F:sialyltransferase activity"/>
    <property type="evidence" value="ECO:0007669"/>
    <property type="project" value="InterPro"/>
</dbReference>
<evidence type="ECO:0000256" key="10">
    <source>
        <dbReference type="ARBA" id="ARBA00023180"/>
    </source>
</evidence>
<keyword evidence="10" id="KW-0325">Glycoprotein</keyword>
<evidence type="ECO:0000256" key="11">
    <source>
        <dbReference type="SAM" id="MobiDB-lite"/>
    </source>
</evidence>
<accession>A0A061RTE4</accession>
<feature type="region of interest" description="Disordered" evidence="11">
    <location>
        <begin position="49"/>
        <end position="74"/>
    </location>
</feature>
<dbReference type="GO" id="GO:0000139">
    <property type="term" value="C:Golgi membrane"/>
    <property type="evidence" value="ECO:0007669"/>
    <property type="project" value="UniProtKB-SubCell"/>
</dbReference>
<feature type="region of interest" description="Disordered" evidence="11">
    <location>
        <begin position="279"/>
        <end position="317"/>
    </location>
</feature>
<comment type="similarity">
    <text evidence="2">Belongs to the glycosyltransferase 29 family.</text>
</comment>
<dbReference type="InterPro" id="IPR050943">
    <property type="entry name" value="Glycosyltr_29_Sialyltrsf"/>
</dbReference>
<dbReference type="Pfam" id="PF00777">
    <property type="entry name" value="Glyco_transf_29"/>
    <property type="match status" value="2"/>
</dbReference>
<reference evidence="13" key="1">
    <citation type="submission" date="2014-05" db="EMBL/GenBank/DDBJ databases">
        <title>The transcriptome of the halophilic microalga Tetraselmis sp. GSL018 isolated from the Great Salt Lake, Utah.</title>
        <authorList>
            <person name="Jinkerson R.E."/>
            <person name="D'Adamo S."/>
            <person name="Posewitz M.C."/>
        </authorList>
    </citation>
    <scope>NUCLEOTIDE SEQUENCE</scope>
    <source>
        <strain evidence="13">GSL018</strain>
    </source>
</reference>
<keyword evidence="4 13" id="KW-0808">Transferase</keyword>
<name>A0A061RTE4_9CHLO</name>
<dbReference type="PROSITE" id="PS51257">
    <property type="entry name" value="PROKAR_LIPOPROTEIN"/>
    <property type="match status" value="1"/>
</dbReference>
<keyword evidence="8" id="KW-0333">Golgi apparatus</keyword>
<keyword evidence="7" id="KW-1133">Transmembrane helix</keyword>
<dbReference type="EMBL" id="GBEZ01010438">
    <property type="protein sequence ID" value="JAC75238.1"/>
    <property type="molecule type" value="Transcribed_RNA"/>
</dbReference>
<dbReference type="Gene3D" id="3.90.1480.20">
    <property type="entry name" value="Glycosyl transferase family 29"/>
    <property type="match status" value="1"/>
</dbReference>
<evidence type="ECO:0000313" key="13">
    <source>
        <dbReference type="EMBL" id="JAC75238.1"/>
    </source>
</evidence>
<dbReference type="AlphaFoldDB" id="A0A061RTE4"/>
<protein>
    <submittedName>
        <fullName evidence="13">Alpha--sialyltransferase 8b</fullName>
    </submittedName>
</protein>
<feature type="region of interest" description="Disordered" evidence="11">
    <location>
        <begin position="94"/>
        <end position="147"/>
    </location>
</feature>
<dbReference type="InterPro" id="IPR001675">
    <property type="entry name" value="Glyco_trans_29"/>
</dbReference>
<dbReference type="EMBL" id="GBEZ01016431">
    <property type="protein sequence ID" value="JAC69817.1"/>
    <property type="molecule type" value="Transcribed_RNA"/>
</dbReference>
<evidence type="ECO:0000256" key="5">
    <source>
        <dbReference type="ARBA" id="ARBA00022692"/>
    </source>
</evidence>
<evidence type="ECO:0000256" key="1">
    <source>
        <dbReference type="ARBA" id="ARBA00004323"/>
    </source>
</evidence>
<proteinExistence type="inferred from homology"/>
<evidence type="ECO:0000256" key="8">
    <source>
        <dbReference type="ARBA" id="ARBA00023034"/>
    </source>
</evidence>
<evidence type="ECO:0000256" key="3">
    <source>
        <dbReference type="ARBA" id="ARBA00022676"/>
    </source>
</evidence>
<comment type="subcellular location">
    <subcellularLocation>
        <location evidence="1">Golgi apparatus membrane</location>
        <topology evidence="1">Single-pass type II membrane protein</topology>
    </subcellularLocation>
</comment>
<dbReference type="PANTHER" id="PTHR11987:SF36">
    <property type="entry name" value="SIA-ALPHA-2,3-GAL-BETA-1,4-GLCNAC-R:ALPHA 2,8-SIALYLTRANSFERASE"/>
    <property type="match status" value="1"/>
</dbReference>
<evidence type="ECO:0000313" key="12">
    <source>
        <dbReference type="EMBL" id="JAC69817.1"/>
    </source>
</evidence>
<keyword evidence="6" id="KW-0735">Signal-anchor</keyword>
<evidence type="ECO:0000256" key="9">
    <source>
        <dbReference type="ARBA" id="ARBA00023136"/>
    </source>
</evidence>
<feature type="region of interest" description="Disordered" evidence="11">
    <location>
        <begin position="524"/>
        <end position="578"/>
    </location>
</feature>